<protein>
    <submittedName>
        <fullName evidence="1">DNA alkylation repair protein</fullName>
    </submittedName>
</protein>
<reference evidence="1" key="1">
    <citation type="submission" date="2023-08" db="EMBL/GenBank/DDBJ databases">
        <title>Genomic characterization of piscicolin 126 produced by Carnobacterium maltaromaticum CM22 strain isolated from salmon (Salmo salar).</title>
        <authorList>
            <person name="Gonzalez-Gragera E."/>
            <person name="Garcia-Lopez J.D."/>
            <person name="Teso-Perez C."/>
            <person name="Gimenez-Hernandez I."/>
            <person name="Peralta-Sanchez J.M."/>
            <person name="Valdivia E."/>
            <person name="Montalban-Lopez M."/>
            <person name="Martin-Platero A.M."/>
            <person name="Banos A."/>
            <person name="Martinez-Bueno M."/>
        </authorList>
    </citation>
    <scope>NUCLEOTIDE SEQUENCE</scope>
    <source>
        <strain evidence="1">CM22</strain>
    </source>
</reference>
<accession>A0AAW9K033</accession>
<dbReference type="CDD" id="cd06561">
    <property type="entry name" value="AlkD_like"/>
    <property type="match status" value="1"/>
</dbReference>
<dbReference type="PANTHER" id="PTHR41291">
    <property type="entry name" value="DNA ALKYLATION REPAIR PROTEIN"/>
    <property type="match status" value="1"/>
</dbReference>
<dbReference type="SUPFAM" id="SSF48371">
    <property type="entry name" value="ARM repeat"/>
    <property type="match status" value="1"/>
</dbReference>
<dbReference type="InterPro" id="IPR014825">
    <property type="entry name" value="DNA_alkylation"/>
</dbReference>
<evidence type="ECO:0000313" key="1">
    <source>
        <dbReference type="EMBL" id="MDZ5757915.1"/>
    </source>
</evidence>
<gene>
    <name evidence="1" type="ORF">RAK27_04515</name>
</gene>
<sequence length="236" mass="26199">MDLTTIMNRLAELGDEQTKKTFMRHGATEPLFGVKIGDLKKYLVKELKNNNELALALFNTGNSDAQYLAGLIINPKKVTKEQLQTWVTQSNWSMISESIVASVAAESPYAVELATEWMKSEKELIQDAGWAAYANFISITPDSLLNENEILELLKIVETTIHSAKNRVRYSMNQFVICVGSYYAPLVEEAAQVADIIGKVSVNVGNTACKVPIATETIEKIIKLDRVGKKRKNAVC</sequence>
<dbReference type="EMBL" id="JAVBVO010000003">
    <property type="protein sequence ID" value="MDZ5757915.1"/>
    <property type="molecule type" value="Genomic_DNA"/>
</dbReference>
<dbReference type="RefSeq" id="WP_057000432.1">
    <property type="nucleotide sequence ID" value="NZ_CBCPHU010000002.1"/>
</dbReference>
<dbReference type="Gene3D" id="1.25.10.90">
    <property type="match status" value="1"/>
</dbReference>
<dbReference type="PANTHER" id="PTHR41291:SF1">
    <property type="entry name" value="DNA ALKYLATION REPAIR PROTEIN"/>
    <property type="match status" value="1"/>
</dbReference>
<proteinExistence type="predicted"/>
<name>A0AAW9K033_CARML</name>
<dbReference type="InterPro" id="IPR016024">
    <property type="entry name" value="ARM-type_fold"/>
</dbReference>
<organism evidence="1 2">
    <name type="scientific">Carnobacterium maltaromaticum</name>
    <name type="common">Carnobacterium piscicola</name>
    <dbReference type="NCBI Taxonomy" id="2751"/>
    <lineage>
        <taxon>Bacteria</taxon>
        <taxon>Bacillati</taxon>
        <taxon>Bacillota</taxon>
        <taxon>Bacilli</taxon>
        <taxon>Lactobacillales</taxon>
        <taxon>Carnobacteriaceae</taxon>
        <taxon>Carnobacterium</taxon>
    </lineage>
</organism>
<dbReference type="Pfam" id="PF08713">
    <property type="entry name" value="DNA_alkylation"/>
    <property type="match status" value="1"/>
</dbReference>
<dbReference type="AlphaFoldDB" id="A0AAW9K033"/>
<evidence type="ECO:0000313" key="2">
    <source>
        <dbReference type="Proteomes" id="UP001290462"/>
    </source>
</evidence>
<dbReference type="Proteomes" id="UP001290462">
    <property type="component" value="Unassembled WGS sequence"/>
</dbReference>
<comment type="caution">
    <text evidence="1">The sequence shown here is derived from an EMBL/GenBank/DDBJ whole genome shotgun (WGS) entry which is preliminary data.</text>
</comment>